<gene>
    <name evidence="1" type="ORF">PG303_06490</name>
</gene>
<dbReference type="NCBIfam" id="TIGR02436">
    <property type="entry name" value="four helix bundle protein"/>
    <property type="match status" value="1"/>
</dbReference>
<organism evidence="1 2">
    <name type="scientific">Riemerella anatipestifer</name>
    <name type="common">Moraxella anatipestifer</name>
    <dbReference type="NCBI Taxonomy" id="34085"/>
    <lineage>
        <taxon>Bacteria</taxon>
        <taxon>Pseudomonadati</taxon>
        <taxon>Bacteroidota</taxon>
        <taxon>Flavobacteriia</taxon>
        <taxon>Flavobacteriales</taxon>
        <taxon>Weeksellaceae</taxon>
        <taxon>Riemerella</taxon>
    </lineage>
</organism>
<dbReference type="RefSeq" id="WP_038693241.1">
    <property type="nucleotide sequence ID" value="NZ_CP011859.1"/>
</dbReference>
<dbReference type="Proteomes" id="UP001284033">
    <property type="component" value="Unassembled WGS sequence"/>
</dbReference>
<dbReference type="InterPro" id="IPR036583">
    <property type="entry name" value="23S_rRNA_IVS_sf"/>
</dbReference>
<dbReference type="Pfam" id="PF05635">
    <property type="entry name" value="23S_rRNA_IVP"/>
    <property type="match status" value="1"/>
</dbReference>
<protein>
    <submittedName>
        <fullName evidence="1">Four helix bundle protein</fullName>
    </submittedName>
</protein>
<proteinExistence type="predicted"/>
<evidence type="ECO:0000313" key="1">
    <source>
        <dbReference type="EMBL" id="MDY3512856.1"/>
    </source>
</evidence>
<dbReference type="InterPro" id="IPR012657">
    <property type="entry name" value="23S_rRNA-intervening_sequence"/>
</dbReference>
<dbReference type="AlphaFoldDB" id="A0AAP6HFE7"/>
<dbReference type="CDD" id="cd16377">
    <property type="entry name" value="23S_rRNA_IVP_like"/>
    <property type="match status" value="1"/>
</dbReference>
<dbReference type="EMBL" id="JAQZHK010000004">
    <property type="protein sequence ID" value="MDY3512856.1"/>
    <property type="molecule type" value="Genomic_DNA"/>
</dbReference>
<dbReference type="PANTHER" id="PTHR38471">
    <property type="entry name" value="FOUR HELIX BUNDLE PROTEIN"/>
    <property type="match status" value="1"/>
</dbReference>
<comment type="caution">
    <text evidence="1">The sequence shown here is derived from an EMBL/GenBank/DDBJ whole genome shotgun (WGS) entry which is preliminary data.</text>
</comment>
<sequence>MSAHQLNKLVVWQKAIALAKEIYLISEALPTNEKFGLTSQMKRCAISIPSNIAEGAGRNNPKEFIHFLGIASGSCYELETQLILLSELQMKNNQDIMPTLQHLTEIQKMIYKLKSSLTSKGLESKL</sequence>
<name>A0AAP6HFE7_RIEAN</name>
<accession>A0AAP6HFE7</accession>
<reference evidence="1" key="1">
    <citation type="submission" date="2023-01" db="EMBL/GenBank/DDBJ databases">
        <title>Genome-based studies on antimicrobial resistance profiles of Riemerella anatipestifer in China, 1994 to 2021.</title>
        <authorList>
            <person name="Yang Z."/>
            <person name="Zhu D."/>
        </authorList>
    </citation>
    <scope>NUCLEOTIDE SEQUENCE</scope>
    <source>
        <strain evidence="1">RCAD1218</strain>
    </source>
</reference>
<dbReference type="SUPFAM" id="SSF158446">
    <property type="entry name" value="IVS-encoded protein-like"/>
    <property type="match status" value="1"/>
</dbReference>
<dbReference type="PANTHER" id="PTHR38471:SF2">
    <property type="entry name" value="FOUR HELIX BUNDLE PROTEIN"/>
    <property type="match status" value="1"/>
</dbReference>
<evidence type="ECO:0000313" key="2">
    <source>
        <dbReference type="Proteomes" id="UP001284033"/>
    </source>
</evidence>
<dbReference type="Gene3D" id="1.20.1440.60">
    <property type="entry name" value="23S rRNA-intervening sequence"/>
    <property type="match status" value="1"/>
</dbReference>